<sequence>MSAKPPRLRPGVNILPRAARTAAVDRDQDLLSFDDYTAFATWVDPIGRVRRAPVEPDGDGTCRRRLVPDATLDAIERPRSTVH</sequence>
<organism evidence="1 2">
    <name type="scientific">Prosthecodimorpha staleyi</name>
    <dbReference type="NCBI Taxonomy" id="2840188"/>
    <lineage>
        <taxon>Bacteria</taxon>
        <taxon>Pseudomonadati</taxon>
        <taxon>Pseudomonadota</taxon>
        <taxon>Alphaproteobacteria</taxon>
        <taxon>Hyphomicrobiales</taxon>
        <taxon>Ancalomicrobiaceae</taxon>
        <taxon>Prosthecodimorpha</taxon>
    </lineage>
</organism>
<dbReference type="RefSeq" id="WP_261970129.1">
    <property type="nucleotide sequence ID" value="NZ_JAHHZF010000009.1"/>
</dbReference>
<proteinExistence type="predicted"/>
<dbReference type="AlphaFoldDB" id="A0A947D753"/>
<evidence type="ECO:0000313" key="1">
    <source>
        <dbReference type="EMBL" id="MBT9291593.1"/>
    </source>
</evidence>
<evidence type="ECO:0000313" key="2">
    <source>
        <dbReference type="Proteomes" id="UP000766595"/>
    </source>
</evidence>
<comment type="caution">
    <text evidence="1">The sequence shown here is derived from an EMBL/GenBank/DDBJ whole genome shotgun (WGS) entry which is preliminary data.</text>
</comment>
<dbReference type="EMBL" id="JAHHZF010000009">
    <property type="protein sequence ID" value="MBT9291593.1"/>
    <property type="molecule type" value="Genomic_DNA"/>
</dbReference>
<gene>
    <name evidence="1" type="ORF">KL771_19155</name>
</gene>
<dbReference type="Proteomes" id="UP000766595">
    <property type="component" value="Unassembled WGS sequence"/>
</dbReference>
<reference evidence="1 2" key="1">
    <citation type="submission" date="2021-06" db="EMBL/GenBank/DDBJ databases">
        <authorList>
            <person name="Grouzdev D.S."/>
            <person name="Koziaeva V."/>
        </authorList>
    </citation>
    <scope>NUCLEOTIDE SEQUENCE [LARGE SCALE GENOMIC DNA]</scope>
    <source>
        <strain evidence="1 2">22</strain>
    </source>
</reference>
<protein>
    <submittedName>
        <fullName evidence="1">Uncharacterized protein</fullName>
    </submittedName>
</protein>
<keyword evidence="2" id="KW-1185">Reference proteome</keyword>
<accession>A0A947D753</accession>
<name>A0A947D753_9HYPH</name>